<proteinExistence type="inferred from homology"/>
<dbReference type="InterPro" id="IPR017552">
    <property type="entry name" value="PHI/rmpB"/>
</dbReference>
<dbReference type="Proteomes" id="UP000276301">
    <property type="component" value="Unassembled WGS sequence"/>
</dbReference>
<dbReference type="PROSITE" id="PS51464">
    <property type="entry name" value="SIS"/>
    <property type="match status" value="1"/>
</dbReference>
<dbReference type="InterPro" id="IPR001347">
    <property type="entry name" value="SIS_dom"/>
</dbReference>
<dbReference type="GO" id="GO:0097367">
    <property type="term" value="F:carbohydrate derivative binding"/>
    <property type="evidence" value="ECO:0007669"/>
    <property type="project" value="InterPro"/>
</dbReference>
<dbReference type="AlphaFoldDB" id="A0A498D2Y1"/>
<dbReference type="InterPro" id="IPR046348">
    <property type="entry name" value="SIS_dom_sf"/>
</dbReference>
<comment type="similarity">
    <text evidence="1">Belongs to the SIS family. PHI subfamily.</text>
</comment>
<feature type="domain" description="SIS" evidence="2">
    <location>
        <begin position="28"/>
        <end position="182"/>
    </location>
</feature>
<dbReference type="NCBIfam" id="TIGR03127">
    <property type="entry name" value="RuMP_HxlB"/>
    <property type="match status" value="1"/>
</dbReference>
<protein>
    <submittedName>
        <fullName evidence="3">SIS domain-containing protein</fullName>
    </submittedName>
</protein>
<dbReference type="Gene3D" id="3.40.50.10490">
    <property type="entry name" value="Glucose-6-phosphate isomerase like protein, domain 1"/>
    <property type="match status" value="1"/>
</dbReference>
<dbReference type="EMBL" id="RCHT01000003">
    <property type="protein sequence ID" value="RLL13527.1"/>
    <property type="molecule type" value="Genomic_DNA"/>
</dbReference>
<dbReference type="GO" id="GO:0016853">
    <property type="term" value="F:isomerase activity"/>
    <property type="evidence" value="ECO:0007669"/>
    <property type="project" value="InterPro"/>
</dbReference>
<dbReference type="CDD" id="cd05005">
    <property type="entry name" value="SIS_PHI"/>
    <property type="match status" value="1"/>
</dbReference>
<reference evidence="3 4" key="1">
    <citation type="submission" date="2018-10" db="EMBL/GenBank/DDBJ databases">
        <title>Anaerotruncus faecis sp. nov., isolated from human feces.</title>
        <authorList>
            <person name="Wang Y.-J."/>
        </authorList>
    </citation>
    <scope>NUCLEOTIDE SEQUENCE [LARGE SCALE GENOMIC DNA]</scope>
    <source>
        <strain evidence="3 4">22A2-44</strain>
    </source>
</reference>
<evidence type="ECO:0000313" key="3">
    <source>
        <dbReference type="EMBL" id="RLL13527.1"/>
    </source>
</evidence>
<name>A0A498D2Y1_9FIRM</name>
<dbReference type="RefSeq" id="WP_121586158.1">
    <property type="nucleotide sequence ID" value="NZ_RCHT01000003.1"/>
</dbReference>
<keyword evidence="4" id="KW-1185">Reference proteome</keyword>
<dbReference type="GO" id="GO:1901135">
    <property type="term" value="P:carbohydrate derivative metabolic process"/>
    <property type="evidence" value="ECO:0007669"/>
    <property type="project" value="InterPro"/>
</dbReference>
<dbReference type="SUPFAM" id="SSF53697">
    <property type="entry name" value="SIS domain"/>
    <property type="match status" value="1"/>
</dbReference>
<sequence length="195" mass="20331">MSHGLFDAAVNEVLRALRGIDPEQLQNAVAMIRRAPRVYLAGCGRSGYMMRAFTMRLMHMGLSACFVGDTCTPAARAGDLLVVGSGSGETGSLKCCAASAKALGMELLALTGKPGSTLGRMADALVVIPSGTPGKRPDGSLVLPSDARPEENSVLVMGSVAEISLLICTDALVSLLMEELGVSPDEMARRHANLE</sequence>
<dbReference type="PANTHER" id="PTHR43443:SF1">
    <property type="entry name" value="3-HEXULOSE-6-PHOSPHATE ISOMERASE"/>
    <property type="match status" value="1"/>
</dbReference>
<comment type="caution">
    <text evidence="3">The sequence shown here is derived from an EMBL/GenBank/DDBJ whole genome shotgun (WGS) entry which is preliminary data.</text>
</comment>
<evidence type="ECO:0000313" key="4">
    <source>
        <dbReference type="Proteomes" id="UP000276301"/>
    </source>
</evidence>
<gene>
    <name evidence="3" type="ORF">D4A47_03385</name>
</gene>
<organism evidence="3 4">
    <name type="scientific">Anaerotruncus massiliensis</name>
    <name type="common">ex Liu et al. 2021</name>
    <dbReference type="NCBI Taxonomy" id="2321404"/>
    <lineage>
        <taxon>Bacteria</taxon>
        <taxon>Bacillati</taxon>
        <taxon>Bacillota</taxon>
        <taxon>Clostridia</taxon>
        <taxon>Eubacteriales</taxon>
        <taxon>Oscillospiraceae</taxon>
        <taxon>Anaerotruncus</taxon>
    </lineage>
</organism>
<dbReference type="Pfam" id="PF01380">
    <property type="entry name" value="SIS"/>
    <property type="match status" value="1"/>
</dbReference>
<accession>A0A498D2Y1</accession>
<evidence type="ECO:0000259" key="2">
    <source>
        <dbReference type="PROSITE" id="PS51464"/>
    </source>
</evidence>
<dbReference type="PANTHER" id="PTHR43443">
    <property type="entry name" value="3-HEXULOSE-6-PHOSPHATE ISOMERASE"/>
    <property type="match status" value="1"/>
</dbReference>
<evidence type="ECO:0000256" key="1">
    <source>
        <dbReference type="ARBA" id="ARBA00009235"/>
    </source>
</evidence>